<name>A0A2I0VIJ9_9ASPA</name>
<dbReference type="Proteomes" id="UP000233837">
    <property type="component" value="Unassembled WGS sequence"/>
</dbReference>
<dbReference type="AlphaFoldDB" id="A0A2I0VIJ9"/>
<feature type="compositionally biased region" description="Low complexity" evidence="7">
    <location>
        <begin position="90"/>
        <end position="104"/>
    </location>
</feature>
<dbReference type="PANTHER" id="PTHR33541:SF28">
    <property type="entry name" value="PROTEIN BIG GRAIN 1-LIKE A"/>
    <property type="match status" value="1"/>
</dbReference>
<evidence type="ECO:0000256" key="2">
    <source>
        <dbReference type="ARBA" id="ARBA00010067"/>
    </source>
</evidence>
<dbReference type="InterPro" id="IPR039621">
    <property type="entry name" value="BG1-like"/>
</dbReference>
<keyword evidence="9" id="KW-1185">Reference proteome</keyword>
<accession>A0A2I0VIJ9</accession>
<keyword evidence="5" id="KW-0472">Membrane</keyword>
<keyword evidence="6" id="KW-0927">Auxin signaling pathway</keyword>
<dbReference type="GO" id="GO:0009734">
    <property type="term" value="P:auxin-activated signaling pathway"/>
    <property type="evidence" value="ECO:0007669"/>
    <property type="project" value="UniProtKB-KW"/>
</dbReference>
<evidence type="ECO:0000256" key="5">
    <source>
        <dbReference type="ARBA" id="ARBA00023136"/>
    </source>
</evidence>
<evidence type="ECO:0000256" key="3">
    <source>
        <dbReference type="ARBA" id="ARBA00022448"/>
    </source>
</evidence>
<dbReference type="GO" id="GO:0005886">
    <property type="term" value="C:plasma membrane"/>
    <property type="evidence" value="ECO:0007669"/>
    <property type="project" value="UniProtKB-SubCell"/>
</dbReference>
<protein>
    <recommendedName>
        <fullName evidence="10">Protein BIG GRAIN 1-like A</fullName>
    </recommendedName>
</protein>
<keyword evidence="4" id="KW-1003">Cell membrane</keyword>
<dbReference type="OrthoDB" id="680041at2759"/>
<evidence type="ECO:0000313" key="8">
    <source>
        <dbReference type="EMBL" id="PKU63240.1"/>
    </source>
</evidence>
<dbReference type="EMBL" id="KZ503505">
    <property type="protein sequence ID" value="PKU63240.1"/>
    <property type="molecule type" value="Genomic_DNA"/>
</dbReference>
<feature type="region of interest" description="Disordered" evidence="7">
    <location>
        <begin position="77"/>
        <end position="108"/>
    </location>
</feature>
<proteinExistence type="inferred from homology"/>
<reference evidence="8 9" key="2">
    <citation type="journal article" date="2017" name="Nature">
        <title>The Apostasia genome and the evolution of orchids.</title>
        <authorList>
            <person name="Zhang G.Q."/>
            <person name="Liu K.W."/>
            <person name="Li Z."/>
            <person name="Lohaus R."/>
            <person name="Hsiao Y.Y."/>
            <person name="Niu S.C."/>
            <person name="Wang J.Y."/>
            <person name="Lin Y.C."/>
            <person name="Xu Q."/>
            <person name="Chen L.J."/>
            <person name="Yoshida K."/>
            <person name="Fujiwara S."/>
            <person name="Wang Z.W."/>
            <person name="Zhang Y.Q."/>
            <person name="Mitsuda N."/>
            <person name="Wang M."/>
            <person name="Liu G.H."/>
            <person name="Pecoraro L."/>
            <person name="Huang H.X."/>
            <person name="Xiao X.J."/>
            <person name="Lin M."/>
            <person name="Wu X.Y."/>
            <person name="Wu W.L."/>
            <person name="Chen Y.Y."/>
            <person name="Chang S.B."/>
            <person name="Sakamoto S."/>
            <person name="Ohme-Takagi M."/>
            <person name="Yagi M."/>
            <person name="Zeng S.J."/>
            <person name="Shen C.Y."/>
            <person name="Yeh C.M."/>
            <person name="Luo Y.B."/>
            <person name="Tsai W.C."/>
            <person name="Van de Peer Y."/>
            <person name="Liu Z.J."/>
        </authorList>
    </citation>
    <scope>NUCLEOTIDE SEQUENCE [LARGE SCALE GENOMIC DNA]</scope>
    <source>
        <tissue evidence="8">The whole plant</tissue>
    </source>
</reference>
<gene>
    <name evidence="8" type="ORF">MA16_Dca014706</name>
</gene>
<evidence type="ECO:0000256" key="4">
    <source>
        <dbReference type="ARBA" id="ARBA00022475"/>
    </source>
</evidence>
<feature type="region of interest" description="Disordered" evidence="7">
    <location>
        <begin position="244"/>
        <end position="271"/>
    </location>
</feature>
<evidence type="ECO:0000256" key="6">
    <source>
        <dbReference type="ARBA" id="ARBA00023294"/>
    </source>
</evidence>
<evidence type="ECO:0000256" key="1">
    <source>
        <dbReference type="ARBA" id="ARBA00004236"/>
    </source>
</evidence>
<dbReference type="PANTHER" id="PTHR33541">
    <property type="entry name" value="PROTEIN BIG GRAIN 1-LIKE A-RELATED"/>
    <property type="match status" value="1"/>
</dbReference>
<comment type="similarity">
    <text evidence="2">Belongs to the BIG GRAIN 1 (BG1) plant protein family.</text>
</comment>
<comment type="subcellular location">
    <subcellularLocation>
        <location evidence="1">Cell membrane</location>
    </subcellularLocation>
</comment>
<feature type="compositionally biased region" description="Pro residues" evidence="7">
    <location>
        <begin position="247"/>
        <end position="258"/>
    </location>
</feature>
<reference evidence="8 9" key="1">
    <citation type="journal article" date="2016" name="Sci. Rep.">
        <title>The Dendrobium catenatum Lindl. genome sequence provides insights into polysaccharide synthase, floral development and adaptive evolution.</title>
        <authorList>
            <person name="Zhang G.Q."/>
            <person name="Xu Q."/>
            <person name="Bian C."/>
            <person name="Tsai W.C."/>
            <person name="Yeh C.M."/>
            <person name="Liu K.W."/>
            <person name="Yoshida K."/>
            <person name="Zhang L.S."/>
            <person name="Chang S.B."/>
            <person name="Chen F."/>
            <person name="Shi Y."/>
            <person name="Su Y.Y."/>
            <person name="Zhang Y.Q."/>
            <person name="Chen L.J."/>
            <person name="Yin Y."/>
            <person name="Lin M."/>
            <person name="Huang H."/>
            <person name="Deng H."/>
            <person name="Wang Z.W."/>
            <person name="Zhu S.L."/>
            <person name="Zhao X."/>
            <person name="Deng C."/>
            <person name="Niu S.C."/>
            <person name="Huang J."/>
            <person name="Wang M."/>
            <person name="Liu G.H."/>
            <person name="Yang H.J."/>
            <person name="Xiao X.J."/>
            <person name="Hsiao Y.Y."/>
            <person name="Wu W.L."/>
            <person name="Chen Y.Y."/>
            <person name="Mitsuda N."/>
            <person name="Ohme-Takagi M."/>
            <person name="Luo Y.B."/>
            <person name="Van de Peer Y."/>
            <person name="Liu Z.J."/>
        </authorList>
    </citation>
    <scope>NUCLEOTIDE SEQUENCE [LARGE SCALE GENOMIC DNA]</scope>
    <source>
        <tissue evidence="8">The whole plant</tissue>
    </source>
</reference>
<sequence length="309" mass="34074">MERWRNGIDRQAPRRCRDCPSFSSTLLDSIYRSIDETDNRGATKEQQWLSGAPDRISAKKQNMACFPESRRIIPSVKTPTVTCPGRNATSSSSDGSSYGGFSSSDTESVSNLCPARLRPIRTNLTVRSGRLRPEDAPDQFISATINDKRSKKERNGSIRNCLRDLRNGRSPSSPGARLANFLGSLFAAKSKVSAELPCPTEPSYSRSCLSKTPSTAKRTVRFCPVSVIVGEDCRPCGEKWVYGGDAPKPPAAPPPPPVRRSKVQEEEDEEDDLFELKNLAVIGRFRDELPVYETTLLGKYSGVSRGLIL</sequence>
<evidence type="ECO:0008006" key="10">
    <source>
        <dbReference type="Google" id="ProtNLM"/>
    </source>
</evidence>
<keyword evidence="3" id="KW-0813">Transport</keyword>
<organism evidence="8 9">
    <name type="scientific">Dendrobium catenatum</name>
    <dbReference type="NCBI Taxonomy" id="906689"/>
    <lineage>
        <taxon>Eukaryota</taxon>
        <taxon>Viridiplantae</taxon>
        <taxon>Streptophyta</taxon>
        <taxon>Embryophyta</taxon>
        <taxon>Tracheophyta</taxon>
        <taxon>Spermatophyta</taxon>
        <taxon>Magnoliopsida</taxon>
        <taxon>Liliopsida</taxon>
        <taxon>Asparagales</taxon>
        <taxon>Orchidaceae</taxon>
        <taxon>Epidendroideae</taxon>
        <taxon>Malaxideae</taxon>
        <taxon>Dendrobiinae</taxon>
        <taxon>Dendrobium</taxon>
    </lineage>
</organism>
<evidence type="ECO:0000313" key="9">
    <source>
        <dbReference type="Proteomes" id="UP000233837"/>
    </source>
</evidence>
<evidence type="ECO:0000256" key="7">
    <source>
        <dbReference type="SAM" id="MobiDB-lite"/>
    </source>
</evidence>